<dbReference type="PANTHER" id="PTHR21262">
    <property type="entry name" value="GUANOSINE-3',5'-BIS DIPHOSPHATE 3'-PYROPHOSPHOHYDROLASE"/>
    <property type="match status" value="1"/>
</dbReference>
<dbReference type="InterPro" id="IPR004095">
    <property type="entry name" value="TGS"/>
</dbReference>
<dbReference type="InterPro" id="IPR003607">
    <property type="entry name" value="HD/PDEase_dom"/>
</dbReference>
<evidence type="ECO:0000259" key="2">
    <source>
        <dbReference type="PROSITE" id="PS51671"/>
    </source>
</evidence>
<dbReference type="InterPro" id="IPR045600">
    <property type="entry name" value="RelA/SpoT_AH_RIS"/>
</dbReference>
<evidence type="ECO:0000259" key="4">
    <source>
        <dbReference type="PROSITE" id="PS51880"/>
    </source>
</evidence>
<dbReference type="Gene3D" id="3.30.460.10">
    <property type="entry name" value="Beta Polymerase, domain 2"/>
    <property type="match status" value="1"/>
</dbReference>
<protein>
    <submittedName>
        <fullName evidence="5">RelA/SpoT family protein</fullName>
    </submittedName>
</protein>
<dbReference type="NCBIfam" id="TIGR00691">
    <property type="entry name" value="spoT_relA"/>
    <property type="match status" value="1"/>
</dbReference>
<dbReference type="Proteomes" id="UP000472580">
    <property type="component" value="Unassembled WGS sequence"/>
</dbReference>
<evidence type="ECO:0000313" key="5">
    <source>
        <dbReference type="EMBL" id="MVX55995.1"/>
    </source>
</evidence>
<dbReference type="InterPro" id="IPR006674">
    <property type="entry name" value="HD_domain"/>
</dbReference>
<dbReference type="FunFam" id="3.30.460.10:FF:000001">
    <property type="entry name" value="GTP pyrophosphokinase RelA"/>
    <property type="match status" value="1"/>
</dbReference>
<name>A0A6L6YE95_9BURK</name>
<dbReference type="CDD" id="cd00077">
    <property type="entry name" value="HDc"/>
    <property type="match status" value="1"/>
</dbReference>
<dbReference type="Pfam" id="PF04607">
    <property type="entry name" value="RelA_SpoT"/>
    <property type="match status" value="1"/>
</dbReference>
<dbReference type="Pfam" id="PF13291">
    <property type="entry name" value="ACT_4"/>
    <property type="match status" value="1"/>
</dbReference>
<dbReference type="GO" id="GO:0008893">
    <property type="term" value="F:guanosine-3',5'-bis(diphosphate) 3'-diphosphatase activity"/>
    <property type="evidence" value="ECO:0007669"/>
    <property type="project" value="TreeGrafter"/>
</dbReference>
<dbReference type="GO" id="GO:0015969">
    <property type="term" value="P:guanosine tetraphosphate metabolic process"/>
    <property type="evidence" value="ECO:0007669"/>
    <property type="project" value="InterPro"/>
</dbReference>
<feature type="domain" description="HD" evidence="3">
    <location>
        <begin position="97"/>
        <end position="196"/>
    </location>
</feature>
<dbReference type="FunFam" id="1.10.3210.10:FF:000001">
    <property type="entry name" value="GTP pyrophosphokinase RelA"/>
    <property type="match status" value="1"/>
</dbReference>
<keyword evidence="6" id="KW-1185">Reference proteome</keyword>
<dbReference type="PROSITE" id="PS51880">
    <property type="entry name" value="TGS"/>
    <property type="match status" value="1"/>
</dbReference>
<dbReference type="InterPro" id="IPR007685">
    <property type="entry name" value="RelA_SpoT"/>
</dbReference>
<dbReference type="GO" id="GO:0005886">
    <property type="term" value="C:plasma membrane"/>
    <property type="evidence" value="ECO:0007669"/>
    <property type="project" value="TreeGrafter"/>
</dbReference>
<dbReference type="AlphaFoldDB" id="A0A6L6YE95"/>
<dbReference type="SUPFAM" id="SSF81271">
    <property type="entry name" value="TGS-like"/>
    <property type="match status" value="1"/>
</dbReference>
<dbReference type="InterPro" id="IPR012675">
    <property type="entry name" value="Beta-grasp_dom_sf"/>
</dbReference>
<dbReference type="Gene3D" id="3.10.20.30">
    <property type="match status" value="1"/>
</dbReference>
<sequence length="772" mass="86848">MDQTGKPQRQSVAKRAANLFKSAVGLTTEEKPAVQKEEKPVSEALVVEKLSPVASANKLAERCRLYLSTADVNKIREAFRYADEAHLGQFRNSGAPYITHPIAVAEILASWHLDAQAIEAGLMHDVLEDTGITKIEMSEKFGVKVADLVDGVSKLDKLKFSSNEEAQAESFHKMLLAMSRDVRVILIKLADRLHNMRTLGAVKPHKKFRIAKETMDIYAPIASRLGLYSVYRELTDMSFSYMYPIRYKVLEKKVEDARARKKNQLDQIFHETSDKLAERKISGEVQGKSKALWRIYTKMKERHIHFSEVLDVHSFRVLVSTRDDCYRALGVIHELFKPVPGRVKDFIAIPKANGYQSLHTTVIGPGGLMVEFQIRTEEMHHICEDGITAHWLYRDRSQAEALQRSTTNWLNSLLEIQKQSGTSLEFMENIKVDIFPDRVYVFSPQGKIIQLPKGATAVDFAYQIHSDLGNCCVGCEINGERAPLTQQLKNGEMINIIKGDKPTPNPSWLSSVRTGRARAEIRQYMRSLSAEGKIELGRELIARLSKTHHLPISKVTDEDWERVCKANGFADKNAVLEAIGSGQKDSLLLVHQLTARHSLRSKGESPEQRELDPVLNLRGRTCKLSPCCTPARDDAIVGHNIKATNTVHIHRKDCSHVQRGLRSDPETWSDFQWNPQYHEGFHIKLDIDITDIHSTLEQITGTIAKQGSSVTGFSMSTPSPDSAKVEITVLVKDTNHLSKIINAIRAIETVRVVSRHLEADINTKPVDVEADE</sequence>
<evidence type="ECO:0000256" key="1">
    <source>
        <dbReference type="RuleBase" id="RU003847"/>
    </source>
</evidence>
<comment type="caution">
    <text evidence="5">The sequence shown here is derived from an EMBL/GenBank/DDBJ whole genome shotgun (WGS) entry which is preliminary data.</text>
</comment>
<dbReference type="PANTHER" id="PTHR21262:SF36">
    <property type="entry name" value="BIFUNCTIONAL (P)PPGPP SYNTHASE_HYDROLASE SPOT"/>
    <property type="match status" value="1"/>
</dbReference>
<dbReference type="SUPFAM" id="SSF81301">
    <property type="entry name" value="Nucleotidyltransferase"/>
    <property type="match status" value="1"/>
</dbReference>
<reference evidence="5 6" key="1">
    <citation type="submission" date="2019-12" db="EMBL/GenBank/DDBJ databases">
        <title>Microbes associate with the intestines of laboratory mice.</title>
        <authorList>
            <person name="Navarre W."/>
            <person name="Wong E."/>
        </authorList>
    </citation>
    <scope>NUCLEOTIDE SEQUENCE [LARGE SCALE GENOMIC DNA]</scope>
    <source>
        <strain evidence="5 6">NM82_D38</strain>
    </source>
</reference>
<dbReference type="InterPro" id="IPR004811">
    <property type="entry name" value="RelA/Spo_fam"/>
</dbReference>
<proteinExistence type="inferred from homology"/>
<evidence type="ECO:0000313" key="6">
    <source>
        <dbReference type="Proteomes" id="UP000472580"/>
    </source>
</evidence>
<dbReference type="GO" id="GO:0008728">
    <property type="term" value="F:GTP diphosphokinase activity"/>
    <property type="evidence" value="ECO:0007669"/>
    <property type="project" value="TreeGrafter"/>
</dbReference>
<evidence type="ECO:0000259" key="3">
    <source>
        <dbReference type="PROSITE" id="PS51831"/>
    </source>
</evidence>
<comment type="function">
    <text evidence="1">In eubacteria ppGpp (guanosine 3'-diphosphate 5'-diphosphate) is a mediator of the stringent response that coordinates a variety of cellular activities in response to changes in nutritional abundance.</text>
</comment>
<organism evidence="5 6">
    <name type="scientific">Parasutterella muris</name>
    <dbReference type="NCBI Taxonomy" id="2565572"/>
    <lineage>
        <taxon>Bacteria</taxon>
        <taxon>Pseudomonadati</taxon>
        <taxon>Pseudomonadota</taxon>
        <taxon>Betaproteobacteria</taxon>
        <taxon>Burkholderiales</taxon>
        <taxon>Sutterellaceae</taxon>
        <taxon>Parasutterella</taxon>
    </lineage>
</organism>
<dbReference type="RefSeq" id="WP_160334431.1">
    <property type="nucleotide sequence ID" value="NZ_WSRP01000004.1"/>
</dbReference>
<dbReference type="SMART" id="SM00954">
    <property type="entry name" value="RelA_SpoT"/>
    <property type="match status" value="1"/>
</dbReference>
<dbReference type="OrthoDB" id="9805041at2"/>
<dbReference type="Pfam" id="PF13328">
    <property type="entry name" value="HD_4"/>
    <property type="match status" value="1"/>
</dbReference>
<feature type="domain" description="ACT" evidence="2">
    <location>
        <begin position="684"/>
        <end position="758"/>
    </location>
</feature>
<dbReference type="Gene3D" id="3.30.70.260">
    <property type="match status" value="1"/>
</dbReference>
<dbReference type="PROSITE" id="PS51831">
    <property type="entry name" value="HD"/>
    <property type="match status" value="1"/>
</dbReference>
<dbReference type="Pfam" id="PF19296">
    <property type="entry name" value="RelA_AH_RIS"/>
    <property type="match status" value="1"/>
</dbReference>
<feature type="domain" description="TGS" evidence="4">
    <location>
        <begin position="437"/>
        <end position="498"/>
    </location>
</feature>
<dbReference type="SMART" id="SM00471">
    <property type="entry name" value="HDc"/>
    <property type="match status" value="1"/>
</dbReference>
<dbReference type="Gene3D" id="1.10.3210.10">
    <property type="entry name" value="Hypothetical protein af1432"/>
    <property type="match status" value="1"/>
</dbReference>
<accession>A0A6L6YE95</accession>
<dbReference type="CDD" id="cd01668">
    <property type="entry name" value="TGS_RSH"/>
    <property type="match status" value="1"/>
</dbReference>
<dbReference type="EMBL" id="WSRP01000004">
    <property type="protein sequence ID" value="MVX55995.1"/>
    <property type="molecule type" value="Genomic_DNA"/>
</dbReference>
<dbReference type="SUPFAM" id="SSF109604">
    <property type="entry name" value="HD-domain/PDEase-like"/>
    <property type="match status" value="1"/>
</dbReference>
<dbReference type="CDD" id="cd05399">
    <property type="entry name" value="NT_Rel-Spo_like"/>
    <property type="match status" value="1"/>
</dbReference>
<dbReference type="Pfam" id="PF02824">
    <property type="entry name" value="TGS"/>
    <property type="match status" value="1"/>
</dbReference>
<dbReference type="GO" id="GO:0042594">
    <property type="term" value="P:response to starvation"/>
    <property type="evidence" value="ECO:0007669"/>
    <property type="project" value="TreeGrafter"/>
</dbReference>
<dbReference type="InterPro" id="IPR002912">
    <property type="entry name" value="ACT_dom"/>
</dbReference>
<dbReference type="InterPro" id="IPR033655">
    <property type="entry name" value="TGS_RelA/SpoT"/>
</dbReference>
<dbReference type="InterPro" id="IPR012676">
    <property type="entry name" value="TGS-like"/>
</dbReference>
<dbReference type="InterPro" id="IPR043519">
    <property type="entry name" value="NT_sf"/>
</dbReference>
<comment type="similarity">
    <text evidence="1">Belongs to the relA/spoT family.</text>
</comment>
<gene>
    <name evidence="5" type="ORF">E5987_02070</name>
</gene>
<dbReference type="PROSITE" id="PS51671">
    <property type="entry name" value="ACT"/>
    <property type="match status" value="1"/>
</dbReference>
<dbReference type="GO" id="GO:0015949">
    <property type="term" value="P:nucleobase-containing small molecule interconversion"/>
    <property type="evidence" value="ECO:0007669"/>
    <property type="project" value="UniProtKB-ARBA"/>
</dbReference>
<dbReference type="FunFam" id="3.10.20.30:FF:000002">
    <property type="entry name" value="GTP pyrophosphokinase (RelA/SpoT)"/>
    <property type="match status" value="1"/>
</dbReference>